<evidence type="ECO:0000259" key="1">
    <source>
        <dbReference type="Pfam" id="PF00501"/>
    </source>
</evidence>
<dbReference type="HOGENOM" id="CLU_1898811_0_0_1"/>
<proteinExistence type="predicted"/>
<evidence type="ECO:0000313" key="3">
    <source>
        <dbReference type="Proteomes" id="UP000015103"/>
    </source>
</evidence>
<dbReference type="EnsemblMetazoa" id="RPRC014409-RA">
    <property type="protein sequence ID" value="RPRC014409-PA"/>
    <property type="gene ID" value="RPRC014409"/>
</dbReference>
<dbReference type="Proteomes" id="UP000015103">
    <property type="component" value="Unassembled WGS sequence"/>
</dbReference>
<dbReference type="InterPro" id="IPR000873">
    <property type="entry name" value="AMP-dep_synth/lig_dom"/>
</dbReference>
<evidence type="ECO:0000313" key="2">
    <source>
        <dbReference type="EnsemblMetazoa" id="RPRC014409-PA"/>
    </source>
</evidence>
<organism evidence="2 3">
    <name type="scientific">Rhodnius prolixus</name>
    <name type="common">Triatomid bug</name>
    <dbReference type="NCBI Taxonomy" id="13249"/>
    <lineage>
        <taxon>Eukaryota</taxon>
        <taxon>Metazoa</taxon>
        <taxon>Ecdysozoa</taxon>
        <taxon>Arthropoda</taxon>
        <taxon>Hexapoda</taxon>
        <taxon>Insecta</taxon>
        <taxon>Pterygota</taxon>
        <taxon>Neoptera</taxon>
        <taxon>Paraneoptera</taxon>
        <taxon>Hemiptera</taxon>
        <taxon>Heteroptera</taxon>
        <taxon>Panheteroptera</taxon>
        <taxon>Cimicomorpha</taxon>
        <taxon>Reduviidae</taxon>
        <taxon>Triatominae</taxon>
        <taxon>Rhodnius</taxon>
    </lineage>
</organism>
<keyword evidence="3" id="KW-1185">Reference proteome</keyword>
<dbReference type="EMBL" id="ACPB03002194">
    <property type="status" value="NOT_ANNOTATED_CDS"/>
    <property type="molecule type" value="Genomic_DNA"/>
</dbReference>
<sequence>MTDEEGNQLIISGPPQAPFDTNICLQELLLTTLRKHNVKSIAQVEVETSRELTYGHLIRECLSVVQGLKAEGVGEGTVMAVISFNSQEAHVITLAGFFLGATMTPIDPSLTPVNHFGKRKYWGELSFTSDISYS</sequence>
<feature type="domain" description="AMP-dependent synthetase/ligase" evidence="1">
    <location>
        <begin position="42"/>
        <end position="112"/>
    </location>
</feature>
<dbReference type="InParanoid" id="T1IDN9"/>
<dbReference type="VEuPathDB" id="VectorBase:RPRC014409"/>
<reference evidence="2" key="1">
    <citation type="submission" date="2015-05" db="UniProtKB">
        <authorList>
            <consortium name="EnsemblMetazoa"/>
        </authorList>
    </citation>
    <scope>IDENTIFICATION</scope>
</reference>
<dbReference type="InterPro" id="IPR042099">
    <property type="entry name" value="ANL_N_sf"/>
</dbReference>
<protein>
    <submittedName>
        <fullName evidence="2">AMP-binding domain-containing protein</fullName>
    </submittedName>
</protein>
<dbReference type="AlphaFoldDB" id="T1IDN9"/>
<dbReference type="SUPFAM" id="SSF56801">
    <property type="entry name" value="Acetyl-CoA synthetase-like"/>
    <property type="match status" value="1"/>
</dbReference>
<name>T1IDN9_RHOPR</name>
<dbReference type="Pfam" id="PF00501">
    <property type="entry name" value="AMP-binding"/>
    <property type="match status" value="1"/>
</dbReference>
<accession>T1IDN9</accession>
<dbReference type="Gene3D" id="3.40.50.12780">
    <property type="entry name" value="N-terminal domain of ligase-like"/>
    <property type="match status" value="1"/>
</dbReference>